<evidence type="ECO:0000313" key="4">
    <source>
        <dbReference type="Proteomes" id="UP000006294"/>
    </source>
</evidence>
<sequence>MDLKTYLSLDAVGLAELVRKKEVSPRDLADLAFERMEEVNPKLNAVARTRKKRAYIEIDNLTDNDQPFFGVPMFLKDISHAIKGEVLSSGSKLLSKNIAQYDSNFTARLKDAGFIMLGHTTTPEFGLKNITEAELYGPTRNPWNLNHSPGGSSGGAAALVASGVVPVAGASDGGGSIRIPAGFSGLFGLKPTRGRTPVGPGVGRSWQGAAIDFVLSRTVRDSAALLDVLQVVQPEAAYQTPLYDGSFFDLTKNSPMKKLRIAFTTASPVRTAVSDAAKQSVYQMAKWLEDQGHEVVEKEAPVNGVDLMKAYYIMNSGEMNHVIIQLSRGLGHDLAPEDMELMTWALSEAGKSISAADYSESLNGWDLAAYQMAKFHEEFDLYLTPTNADTAPQIGELEPSEDMQERLLKINYLSKTEQQKLIYDMFLPSLTYTPFTQLANLTGQPAMSVPTFITREGLPMGVQFVAGKGREDQLIQLASQIEQSELWKGKVVEVI</sequence>
<dbReference type="PANTHER" id="PTHR11895:SF7">
    <property type="entry name" value="GLUTAMYL-TRNA(GLN) AMIDOTRANSFERASE SUBUNIT A, MITOCHONDRIAL"/>
    <property type="match status" value="1"/>
</dbReference>
<dbReference type="Pfam" id="PF01425">
    <property type="entry name" value="Amidase"/>
    <property type="match status" value="1"/>
</dbReference>
<dbReference type="RefSeq" id="WP_015010699.1">
    <property type="nucleotide sequence ID" value="NC_018704.1"/>
</dbReference>
<dbReference type="InterPro" id="IPR036928">
    <property type="entry name" value="AS_sf"/>
</dbReference>
<proteinExistence type="inferred from homology"/>
<dbReference type="eggNOG" id="COG0154">
    <property type="taxonomic scope" value="Bacteria"/>
</dbReference>
<evidence type="ECO:0000259" key="2">
    <source>
        <dbReference type="Pfam" id="PF01425"/>
    </source>
</evidence>
<dbReference type="PROSITE" id="PS00571">
    <property type="entry name" value="AMIDASES"/>
    <property type="match status" value="1"/>
</dbReference>
<dbReference type="OrthoDB" id="9811471at2"/>
<dbReference type="NCBIfam" id="NF005099">
    <property type="entry name" value="PRK06529.1"/>
    <property type="match status" value="1"/>
</dbReference>
<dbReference type="KEGG" id="axl:AXY_19810"/>
<accession>K0J7X2</accession>
<organism evidence="3 4">
    <name type="scientific">Amphibacillus xylanus (strain ATCC 51415 / DSM 6626 / JCM 7361 / LMG 17667 / NBRC 15112 / Ep01)</name>
    <dbReference type="NCBI Taxonomy" id="698758"/>
    <lineage>
        <taxon>Bacteria</taxon>
        <taxon>Bacillati</taxon>
        <taxon>Bacillota</taxon>
        <taxon>Bacilli</taxon>
        <taxon>Bacillales</taxon>
        <taxon>Bacillaceae</taxon>
        <taxon>Amphibacillus</taxon>
    </lineage>
</organism>
<dbReference type="AlphaFoldDB" id="K0J7X2"/>
<dbReference type="Proteomes" id="UP000006294">
    <property type="component" value="Chromosome"/>
</dbReference>
<reference evidence="3 4" key="1">
    <citation type="submission" date="2011-01" db="EMBL/GenBank/DDBJ databases">
        <title>Whole genome sequence of Amphibacillus xylinus NBRC 15112.</title>
        <authorList>
            <person name="Nakazawa H."/>
            <person name="Katano Y."/>
            <person name="Nakamura S."/>
            <person name="Sasagawa M."/>
            <person name="Fukada J."/>
            <person name="Arai T."/>
            <person name="Sasakura N."/>
            <person name="Mochizuki D."/>
            <person name="Hosoyama A."/>
            <person name="Harada K."/>
            <person name="Horikawa H."/>
            <person name="Kato Y."/>
            <person name="Harada T."/>
            <person name="Sasaki K."/>
            <person name="Sekiguchi M."/>
            <person name="Hodoyama M."/>
            <person name="Nishiko R."/>
            <person name="Narita H."/>
            <person name="Hanamaki A."/>
            <person name="Hata C."/>
            <person name="Konno Y."/>
            <person name="Niimura Y."/>
            <person name="Yamazaki S."/>
            <person name="Fujita N."/>
        </authorList>
    </citation>
    <scope>NUCLEOTIDE SEQUENCE [LARGE SCALE GENOMIC DNA]</scope>
    <source>
        <strain evidence="4">ATCC 51415 / DSM 6626 / JCM 7361 / LMG 17667 / NBRC 15112 / Ep01</strain>
    </source>
</reference>
<keyword evidence="4" id="KW-1185">Reference proteome</keyword>
<dbReference type="PANTHER" id="PTHR11895">
    <property type="entry name" value="TRANSAMIDASE"/>
    <property type="match status" value="1"/>
</dbReference>
<evidence type="ECO:0000313" key="3">
    <source>
        <dbReference type="EMBL" id="BAM48113.1"/>
    </source>
</evidence>
<dbReference type="SUPFAM" id="SSF75304">
    <property type="entry name" value="Amidase signature (AS) enzymes"/>
    <property type="match status" value="1"/>
</dbReference>
<comment type="similarity">
    <text evidence="1">Belongs to the amidase family.</text>
</comment>
<dbReference type="GO" id="GO:0003824">
    <property type="term" value="F:catalytic activity"/>
    <property type="evidence" value="ECO:0007669"/>
    <property type="project" value="InterPro"/>
</dbReference>
<dbReference type="Gene3D" id="3.90.1300.10">
    <property type="entry name" value="Amidase signature (AS) domain"/>
    <property type="match status" value="1"/>
</dbReference>
<name>K0J7X2_AMPXN</name>
<dbReference type="HOGENOM" id="CLU_009600_0_4_9"/>
<dbReference type="InterPro" id="IPR000120">
    <property type="entry name" value="Amidase"/>
</dbReference>
<gene>
    <name evidence="3" type="ordered locus">AXY_19810</name>
</gene>
<dbReference type="InterPro" id="IPR020556">
    <property type="entry name" value="Amidase_CS"/>
</dbReference>
<dbReference type="InterPro" id="IPR023631">
    <property type="entry name" value="Amidase_dom"/>
</dbReference>
<protein>
    <submittedName>
        <fullName evidence="3">Putative amidase</fullName>
    </submittedName>
</protein>
<dbReference type="EMBL" id="AP012050">
    <property type="protein sequence ID" value="BAM48113.1"/>
    <property type="molecule type" value="Genomic_DNA"/>
</dbReference>
<evidence type="ECO:0000256" key="1">
    <source>
        <dbReference type="ARBA" id="ARBA00009199"/>
    </source>
</evidence>
<dbReference type="STRING" id="698758.AXY_19810"/>
<feature type="domain" description="Amidase" evidence="2">
    <location>
        <begin position="32"/>
        <end position="474"/>
    </location>
</feature>
<dbReference type="PATRIC" id="fig|698758.3.peg.1984"/>